<keyword evidence="1 2" id="KW-0732">Signal</keyword>
<accession>A0A3D9I4Y0</accession>
<dbReference type="Proteomes" id="UP000256869">
    <property type="component" value="Unassembled WGS sequence"/>
</dbReference>
<evidence type="ECO:0000313" key="4">
    <source>
        <dbReference type="EMBL" id="RED56827.1"/>
    </source>
</evidence>
<keyword evidence="5" id="KW-1185">Reference proteome</keyword>
<evidence type="ECO:0000256" key="1">
    <source>
        <dbReference type="ARBA" id="ARBA00022729"/>
    </source>
</evidence>
<feature type="signal peptide" evidence="2">
    <location>
        <begin position="1"/>
        <end position="23"/>
    </location>
</feature>
<dbReference type="EMBL" id="QRDY01000012">
    <property type="protein sequence ID" value="RED56827.1"/>
    <property type="molecule type" value="Genomic_DNA"/>
</dbReference>
<name>A0A3D9I4Y0_9BACL</name>
<dbReference type="InterPro" id="IPR032812">
    <property type="entry name" value="SbsA_Ig"/>
</dbReference>
<feature type="chain" id="PRO_5017782802" evidence="2">
    <location>
        <begin position="24"/>
        <end position="688"/>
    </location>
</feature>
<feature type="domain" description="SLH" evidence="3">
    <location>
        <begin position="76"/>
        <end position="139"/>
    </location>
</feature>
<organism evidence="4 5">
    <name type="scientific">Cohnella lupini</name>
    <dbReference type="NCBI Taxonomy" id="1294267"/>
    <lineage>
        <taxon>Bacteria</taxon>
        <taxon>Bacillati</taxon>
        <taxon>Bacillota</taxon>
        <taxon>Bacilli</taxon>
        <taxon>Bacillales</taxon>
        <taxon>Paenibacillaceae</taxon>
        <taxon>Cohnella</taxon>
    </lineage>
</organism>
<reference evidence="4 5" key="1">
    <citation type="submission" date="2018-07" db="EMBL/GenBank/DDBJ databases">
        <title>Genomic Encyclopedia of Type Strains, Phase III (KMG-III): the genomes of soil and plant-associated and newly described type strains.</title>
        <authorList>
            <person name="Whitman W."/>
        </authorList>
    </citation>
    <scope>NUCLEOTIDE SEQUENCE [LARGE SCALE GENOMIC DNA]</scope>
    <source>
        <strain evidence="4 5">CECT 8236</strain>
    </source>
</reference>
<proteinExistence type="predicted"/>
<dbReference type="InterPro" id="IPR001119">
    <property type="entry name" value="SLH_dom"/>
</dbReference>
<dbReference type="RefSeq" id="WP_115994324.1">
    <property type="nucleotide sequence ID" value="NZ_QRDY01000012.1"/>
</dbReference>
<sequence>MRRTFIGLLALLMLFSVPLTVEGASNLSTEQKFEVLKQKNIFTGFADGSSRLFDPMTREQMATVLFRLLELPVRATSPSYSDVLKSRWSFQEIESVTRAKLMSGTQTKVFSPVLNVTVEQLAAVFIRSYGLSGSGSTPVTGKVSKWARGAVSLALDRKLIPQLSDYTVDATRGLLVEAAYAIYEETNVEPLHIRSVDVISNQSIRVNLLQKINQVDKSRFSIKDVYGNTRSIQQATLNQDGMSVQLWTDKQLGGVLHTLYVDDGTWGYLSAQDDITKPQVTQLARLGSNSYEVTFSEPVEAASATRIDNYQFNNGLKLSTLQLSADPKKVIFTTKDQSDGKTYQLTIRNVKDLAGNVMDARSDLYLVGNNDNTKPKVNSVQVNANATITVKFSEKVKPEYANQTERYKIDQGLSVIQAALGSDGTTVTLKTSAQKDATIYKLTIANIPDLAGNVMDTSSNWMFGGIANPDVSVQLASVTAINESMVEVVFDRTITANDVSNLKLTILTDNGANLPTNEWVPFVRPKAGNDKAYTFQYRAKDNNQKLFLAGHVYVGKVTGVSGLDTSGDHSTRTFAGTHVENQVPYVTQVVATGDKSVRVVFSEPVTNVDETAFRIRDRDGNNVAIDYDELNDKGKIVTEVVLRLRDELRSDRSYEMSFVPNIITDAPKWNGLKTTDGSNPFIVYFNRN</sequence>
<gene>
    <name evidence="4" type="ORF">DFP95_112118</name>
</gene>
<dbReference type="OrthoDB" id="1706086at2"/>
<comment type="caution">
    <text evidence="4">The sequence shown here is derived from an EMBL/GenBank/DDBJ whole genome shotgun (WGS) entry which is preliminary data.</text>
</comment>
<protein>
    <submittedName>
        <fullName evidence="4">S-layer family protein</fullName>
    </submittedName>
</protein>
<evidence type="ECO:0000256" key="2">
    <source>
        <dbReference type="SAM" id="SignalP"/>
    </source>
</evidence>
<dbReference type="AlphaFoldDB" id="A0A3D9I4Y0"/>
<dbReference type="Gene3D" id="2.60.40.1220">
    <property type="match status" value="3"/>
</dbReference>
<dbReference type="Pfam" id="PF13205">
    <property type="entry name" value="Big_5"/>
    <property type="match status" value="2"/>
</dbReference>
<dbReference type="InterPro" id="IPR014755">
    <property type="entry name" value="Cu-Rt/internalin_Ig-like"/>
</dbReference>
<evidence type="ECO:0000259" key="3">
    <source>
        <dbReference type="PROSITE" id="PS51272"/>
    </source>
</evidence>
<evidence type="ECO:0000313" key="5">
    <source>
        <dbReference type="Proteomes" id="UP000256869"/>
    </source>
</evidence>
<dbReference type="PROSITE" id="PS51272">
    <property type="entry name" value="SLH"/>
    <property type="match status" value="1"/>
</dbReference>